<dbReference type="Proteomes" id="UP000828048">
    <property type="component" value="Chromosome 7"/>
</dbReference>
<organism evidence="1 2">
    <name type="scientific">Vaccinium darrowii</name>
    <dbReference type="NCBI Taxonomy" id="229202"/>
    <lineage>
        <taxon>Eukaryota</taxon>
        <taxon>Viridiplantae</taxon>
        <taxon>Streptophyta</taxon>
        <taxon>Embryophyta</taxon>
        <taxon>Tracheophyta</taxon>
        <taxon>Spermatophyta</taxon>
        <taxon>Magnoliopsida</taxon>
        <taxon>eudicotyledons</taxon>
        <taxon>Gunneridae</taxon>
        <taxon>Pentapetalae</taxon>
        <taxon>asterids</taxon>
        <taxon>Ericales</taxon>
        <taxon>Ericaceae</taxon>
        <taxon>Vaccinioideae</taxon>
        <taxon>Vaccinieae</taxon>
        <taxon>Vaccinium</taxon>
    </lineage>
</organism>
<evidence type="ECO:0000313" key="2">
    <source>
        <dbReference type="Proteomes" id="UP000828048"/>
    </source>
</evidence>
<reference evidence="1 2" key="1">
    <citation type="journal article" date="2021" name="Hortic Res">
        <title>High-quality reference genome and annotation aids understanding of berry development for evergreen blueberry (Vaccinium darrowii).</title>
        <authorList>
            <person name="Yu J."/>
            <person name="Hulse-Kemp A.M."/>
            <person name="Babiker E."/>
            <person name="Staton M."/>
        </authorList>
    </citation>
    <scope>NUCLEOTIDE SEQUENCE [LARGE SCALE GENOMIC DNA]</scope>
    <source>
        <strain evidence="2">cv. NJ 8807/NJ 8810</strain>
        <tissue evidence="1">Young leaf</tissue>
    </source>
</reference>
<proteinExistence type="predicted"/>
<accession>A0ACB7Y8M2</accession>
<name>A0ACB7Y8M2_9ERIC</name>
<comment type="caution">
    <text evidence="1">The sequence shown here is derived from an EMBL/GenBank/DDBJ whole genome shotgun (WGS) entry which is preliminary data.</text>
</comment>
<gene>
    <name evidence="1" type="ORF">Vadar_022668</name>
</gene>
<dbReference type="EMBL" id="CM037157">
    <property type="protein sequence ID" value="KAH7849765.1"/>
    <property type="molecule type" value="Genomic_DNA"/>
</dbReference>
<evidence type="ECO:0000313" key="1">
    <source>
        <dbReference type="EMBL" id="KAH7849765.1"/>
    </source>
</evidence>
<sequence>MPNVWSGINKKTFAQVVNGDAVGKMNEESIDSGANALGKIKIRPLENEWLCRIAVASLHQPMSINEIENKFLNLGVDNIQIRAMGGRSILLTMSNQLTRDETIKEYWIHRWFSEVKPWDRESASLDRFTWISCHGIPLDAMEVVDSTKHGVSKTHEDGEETSSILKMAQPVNDGLQAEIQGDVSDSLGLLNSRVEDSFVTNQDDRSQNEVGLGKKCFSDHVILGTKSGVFF</sequence>
<keyword evidence="2" id="KW-1185">Reference proteome</keyword>
<protein>
    <submittedName>
        <fullName evidence="1">Uncharacterized protein</fullName>
    </submittedName>
</protein>